<feature type="region of interest" description="Disordered" evidence="1">
    <location>
        <begin position="38"/>
        <end position="57"/>
    </location>
</feature>
<dbReference type="Proteomes" id="UP001500642">
    <property type="component" value="Unassembled WGS sequence"/>
</dbReference>
<accession>A0ABP8JL78</accession>
<gene>
    <name evidence="2" type="ORF">GCM10023167_20940</name>
</gene>
<dbReference type="EMBL" id="BAABGL010000015">
    <property type="protein sequence ID" value="GAA4392589.1"/>
    <property type="molecule type" value="Genomic_DNA"/>
</dbReference>
<evidence type="ECO:0000313" key="2">
    <source>
        <dbReference type="EMBL" id="GAA4392589.1"/>
    </source>
</evidence>
<name>A0ABP8JL78_9MICO</name>
<evidence type="ECO:0000313" key="3">
    <source>
        <dbReference type="Proteomes" id="UP001500642"/>
    </source>
</evidence>
<reference evidence="3" key="1">
    <citation type="journal article" date="2019" name="Int. J. Syst. Evol. Microbiol.">
        <title>The Global Catalogue of Microorganisms (GCM) 10K type strain sequencing project: providing services to taxonomists for standard genome sequencing and annotation.</title>
        <authorList>
            <consortium name="The Broad Institute Genomics Platform"/>
            <consortium name="The Broad Institute Genome Sequencing Center for Infectious Disease"/>
            <person name="Wu L."/>
            <person name="Ma J."/>
        </authorList>
    </citation>
    <scope>NUCLEOTIDE SEQUENCE [LARGE SCALE GENOMIC DNA]</scope>
    <source>
        <strain evidence="3">JCM 17808</strain>
    </source>
</reference>
<protein>
    <submittedName>
        <fullName evidence="2">Uncharacterized protein</fullName>
    </submittedName>
</protein>
<proteinExistence type="predicted"/>
<sequence length="180" mass="19887">MERASVDDRLATAVEAERIGMVERDRLRHCACALVQGIESGDGPGERESGGPVAPPVDPHRAVARTFLLEVVAPGEQRGLPVEEDPQPMRCEVVGPADCVLIETTDERQRQIAGLLHRRAQLGPRRFAEVNGMPHERQSEIGEEAVRGGAGRLRGRHAQALCERDIEPVLERRTHFCPER</sequence>
<comment type="caution">
    <text evidence="2">The sequence shown here is derived from an EMBL/GenBank/DDBJ whole genome shotgun (WGS) entry which is preliminary data.</text>
</comment>
<keyword evidence="3" id="KW-1185">Reference proteome</keyword>
<organism evidence="2 3">
    <name type="scientific">Brevibacterium pityocampae</name>
    <dbReference type="NCBI Taxonomy" id="506594"/>
    <lineage>
        <taxon>Bacteria</taxon>
        <taxon>Bacillati</taxon>
        <taxon>Actinomycetota</taxon>
        <taxon>Actinomycetes</taxon>
        <taxon>Micrococcales</taxon>
        <taxon>Brevibacteriaceae</taxon>
        <taxon>Brevibacterium</taxon>
    </lineage>
</organism>
<dbReference type="RefSeq" id="WP_345031980.1">
    <property type="nucleotide sequence ID" value="NZ_BAABGL010000015.1"/>
</dbReference>
<evidence type="ECO:0000256" key="1">
    <source>
        <dbReference type="SAM" id="MobiDB-lite"/>
    </source>
</evidence>